<dbReference type="PANTHER" id="PTHR13720">
    <property type="entry name" value="WD-40 REPEAT PROTEIN"/>
    <property type="match status" value="1"/>
</dbReference>
<dbReference type="PANTHER" id="PTHR13720:SF55">
    <property type="entry name" value="ECHINODERM MICROTUBULE-ASSOCIATED PROTEIN-LIKE CG42247"/>
    <property type="match status" value="1"/>
</dbReference>
<feature type="compositionally biased region" description="Polar residues" evidence="4">
    <location>
        <begin position="169"/>
        <end position="187"/>
    </location>
</feature>
<feature type="region of interest" description="Disordered" evidence="4">
    <location>
        <begin position="706"/>
        <end position="744"/>
    </location>
</feature>
<evidence type="ECO:0000256" key="3">
    <source>
        <dbReference type="PROSITE-ProRule" id="PRU00221"/>
    </source>
</evidence>
<dbReference type="SMART" id="SM00320">
    <property type="entry name" value="WD40"/>
    <property type="match status" value="9"/>
</dbReference>
<evidence type="ECO:0000256" key="4">
    <source>
        <dbReference type="SAM" id="MobiDB-lite"/>
    </source>
</evidence>
<dbReference type="PROSITE" id="PS50294">
    <property type="entry name" value="WD_REPEATS_REGION"/>
    <property type="match status" value="1"/>
</dbReference>
<dbReference type="EnsemblMetazoa" id="AALFPA23_011152.R15772">
    <property type="protein sequence ID" value="AALFPA23_011152.P15772"/>
    <property type="gene ID" value="AALFPA23_011152"/>
</dbReference>
<reference evidence="7" key="1">
    <citation type="journal article" date="2015" name="Proc. Natl. Acad. Sci. U.S.A.">
        <title>Genome sequence of the Asian Tiger mosquito, Aedes albopictus, reveals insights into its biology, genetics, and evolution.</title>
        <authorList>
            <person name="Chen X.G."/>
            <person name="Jiang X."/>
            <person name="Gu J."/>
            <person name="Xu M."/>
            <person name="Wu Y."/>
            <person name="Deng Y."/>
            <person name="Zhang C."/>
            <person name="Bonizzoni M."/>
            <person name="Dermauw W."/>
            <person name="Vontas J."/>
            <person name="Armbruster P."/>
            <person name="Huang X."/>
            <person name="Yang Y."/>
            <person name="Zhang H."/>
            <person name="He W."/>
            <person name="Peng H."/>
            <person name="Liu Y."/>
            <person name="Wu K."/>
            <person name="Chen J."/>
            <person name="Lirakis M."/>
            <person name="Topalis P."/>
            <person name="Van Leeuwen T."/>
            <person name="Hall A.B."/>
            <person name="Jiang X."/>
            <person name="Thorpe C."/>
            <person name="Mueller R.L."/>
            <person name="Sun C."/>
            <person name="Waterhouse R.M."/>
            <person name="Yan G."/>
            <person name="Tu Z.J."/>
            <person name="Fang X."/>
            <person name="James A.A."/>
        </authorList>
    </citation>
    <scope>NUCLEOTIDE SEQUENCE [LARGE SCALE GENOMIC DNA]</scope>
    <source>
        <strain evidence="7">Foshan</strain>
    </source>
</reference>
<accession>A0ABM1YQ68</accession>
<dbReference type="RefSeq" id="XP_062700190.1">
    <property type="nucleotide sequence ID" value="XM_062844206.1"/>
</dbReference>
<dbReference type="EnsemblMetazoa" id="AALFPA23_011152.R15771">
    <property type="protein sequence ID" value="AALFPA23_011152.P15771"/>
    <property type="gene ID" value="AALFPA23_011152"/>
</dbReference>
<feature type="compositionally biased region" description="Gly residues" evidence="4">
    <location>
        <begin position="370"/>
        <end position="385"/>
    </location>
</feature>
<feature type="domain" description="Doublecortin" evidence="5">
    <location>
        <begin position="624"/>
        <end position="707"/>
    </location>
</feature>
<dbReference type="InterPro" id="IPR055439">
    <property type="entry name" value="Beta-prop_EML_1st"/>
</dbReference>
<dbReference type="SUPFAM" id="SSF50978">
    <property type="entry name" value="WD40 repeat-like"/>
    <property type="match status" value="1"/>
</dbReference>
<feature type="region of interest" description="Disordered" evidence="4">
    <location>
        <begin position="365"/>
        <end position="446"/>
    </location>
</feature>
<name>A0ABM1YQ68_AEDAL</name>
<dbReference type="Gene3D" id="2.130.10.10">
    <property type="entry name" value="YVTN repeat-like/Quinoprotein amine dehydrogenase"/>
    <property type="match status" value="2"/>
</dbReference>
<keyword evidence="1 3" id="KW-0853">WD repeat</keyword>
<dbReference type="Proteomes" id="UP000069940">
    <property type="component" value="Unassembled WGS sequence"/>
</dbReference>
<feature type="compositionally biased region" description="Polar residues" evidence="4">
    <location>
        <begin position="388"/>
        <end position="400"/>
    </location>
</feature>
<dbReference type="EnsemblMetazoa" id="AALFPA23_011152.R15769">
    <property type="protein sequence ID" value="AALFPA23_011152.P15769"/>
    <property type="gene ID" value="AALFPA23_011152"/>
</dbReference>
<dbReference type="InterPro" id="IPR055442">
    <property type="entry name" value="Beta-prop_EML-like_2nd"/>
</dbReference>
<dbReference type="InterPro" id="IPR036322">
    <property type="entry name" value="WD40_repeat_dom_sf"/>
</dbReference>
<dbReference type="SMART" id="SM00537">
    <property type="entry name" value="DCX"/>
    <property type="match status" value="1"/>
</dbReference>
<feature type="region of interest" description="Disordered" evidence="4">
    <location>
        <begin position="135"/>
        <end position="352"/>
    </location>
</feature>
<dbReference type="InterPro" id="IPR005108">
    <property type="entry name" value="HELP"/>
</dbReference>
<organism evidence="6 7">
    <name type="scientific">Aedes albopictus</name>
    <name type="common">Asian tiger mosquito</name>
    <name type="synonym">Stegomyia albopicta</name>
    <dbReference type="NCBI Taxonomy" id="7160"/>
    <lineage>
        <taxon>Eukaryota</taxon>
        <taxon>Metazoa</taxon>
        <taxon>Ecdysozoa</taxon>
        <taxon>Arthropoda</taxon>
        <taxon>Hexapoda</taxon>
        <taxon>Insecta</taxon>
        <taxon>Pterygota</taxon>
        <taxon>Neoptera</taxon>
        <taxon>Endopterygota</taxon>
        <taxon>Diptera</taxon>
        <taxon>Nematocera</taxon>
        <taxon>Culicoidea</taxon>
        <taxon>Culicidae</taxon>
        <taxon>Culicinae</taxon>
        <taxon>Aedini</taxon>
        <taxon>Aedes</taxon>
        <taxon>Stegomyia</taxon>
    </lineage>
</organism>
<dbReference type="Pfam" id="PF03451">
    <property type="entry name" value="HELP"/>
    <property type="match status" value="1"/>
</dbReference>
<dbReference type="InterPro" id="IPR003533">
    <property type="entry name" value="Doublecortin_dom"/>
</dbReference>
<dbReference type="PROSITE" id="PS50309">
    <property type="entry name" value="DC"/>
    <property type="match status" value="2"/>
</dbReference>
<proteinExistence type="predicted"/>
<dbReference type="Pfam" id="PF03607">
    <property type="entry name" value="DCX"/>
    <property type="match status" value="1"/>
</dbReference>
<dbReference type="Gene3D" id="3.10.20.230">
    <property type="entry name" value="Doublecortin domain"/>
    <property type="match status" value="2"/>
</dbReference>
<dbReference type="InterPro" id="IPR015943">
    <property type="entry name" value="WD40/YVTN_repeat-like_dom_sf"/>
</dbReference>
<reference evidence="6" key="2">
    <citation type="submission" date="2025-05" db="UniProtKB">
        <authorList>
            <consortium name="EnsemblMetazoa"/>
        </authorList>
    </citation>
    <scope>IDENTIFICATION</scope>
    <source>
        <strain evidence="6">Foshan</strain>
    </source>
</reference>
<feature type="compositionally biased region" description="Polar residues" evidence="4">
    <location>
        <begin position="328"/>
        <end position="337"/>
    </location>
</feature>
<dbReference type="InterPro" id="IPR001680">
    <property type="entry name" value="WD40_rpt"/>
</dbReference>
<keyword evidence="2" id="KW-0677">Repeat</keyword>
<dbReference type="RefSeq" id="XP_062700191.1">
    <property type="nucleotide sequence ID" value="XM_062844207.1"/>
</dbReference>
<evidence type="ECO:0000256" key="2">
    <source>
        <dbReference type="ARBA" id="ARBA00022737"/>
    </source>
</evidence>
<dbReference type="GeneID" id="109403484"/>
<dbReference type="EnsemblMetazoa" id="AALFPA23_011152.R15770">
    <property type="protein sequence ID" value="AALFPA23_011152.P15770"/>
    <property type="gene ID" value="AALFPA23_011152"/>
</dbReference>
<evidence type="ECO:0000259" key="5">
    <source>
        <dbReference type="PROSITE" id="PS50309"/>
    </source>
</evidence>
<dbReference type="PROSITE" id="PS50082">
    <property type="entry name" value="WD_REPEATS_2"/>
    <property type="match status" value="2"/>
</dbReference>
<evidence type="ECO:0000313" key="7">
    <source>
        <dbReference type="Proteomes" id="UP000069940"/>
    </source>
</evidence>
<dbReference type="InterPro" id="IPR050630">
    <property type="entry name" value="WD_repeat_EMAP"/>
</dbReference>
<dbReference type="Pfam" id="PF23414">
    <property type="entry name" value="Beta-prop_EML_2"/>
    <property type="match status" value="1"/>
</dbReference>
<feature type="compositionally biased region" description="Polar residues" evidence="4">
    <location>
        <begin position="296"/>
        <end position="306"/>
    </location>
</feature>
<keyword evidence="7" id="KW-1185">Reference proteome</keyword>
<feature type="domain" description="Doublecortin" evidence="5">
    <location>
        <begin position="498"/>
        <end position="580"/>
    </location>
</feature>
<dbReference type="RefSeq" id="XP_062700189.1">
    <property type="nucleotide sequence ID" value="XM_062844205.1"/>
</dbReference>
<dbReference type="RefSeq" id="XP_062700188.1">
    <property type="nucleotide sequence ID" value="XM_062844204.1"/>
</dbReference>
<dbReference type="Pfam" id="PF23409">
    <property type="entry name" value="Beta-prop_EML"/>
    <property type="match status" value="1"/>
</dbReference>
<feature type="repeat" description="WD" evidence="3">
    <location>
        <begin position="1124"/>
        <end position="1155"/>
    </location>
</feature>
<evidence type="ECO:0000256" key="1">
    <source>
        <dbReference type="ARBA" id="ARBA00022574"/>
    </source>
</evidence>
<dbReference type="InterPro" id="IPR011041">
    <property type="entry name" value="Quinoprot_gluc/sorb_DH_b-prop"/>
</dbReference>
<feature type="repeat" description="WD" evidence="3">
    <location>
        <begin position="1035"/>
        <end position="1067"/>
    </location>
</feature>
<feature type="compositionally biased region" description="Low complexity" evidence="4">
    <location>
        <begin position="189"/>
        <end position="213"/>
    </location>
</feature>
<dbReference type="EnsemblMetazoa" id="AALFPA23_011152.R15773">
    <property type="protein sequence ID" value="AALFPA23_011152.P15773"/>
    <property type="gene ID" value="AALFPA23_011152"/>
</dbReference>
<dbReference type="SUPFAM" id="SSF50952">
    <property type="entry name" value="Soluble quinoprotein glucose dehydrogenase"/>
    <property type="match status" value="1"/>
</dbReference>
<dbReference type="SUPFAM" id="SSF89837">
    <property type="entry name" value="Doublecortin (DC)"/>
    <property type="match status" value="2"/>
</dbReference>
<protein>
    <recommendedName>
        <fullName evidence="5">Doublecortin domain-containing protein</fullName>
    </recommendedName>
</protein>
<sequence>MQYFYSSASETVSSSEYYDEEDDLLVDGANGYQVAAPPPYVPIRSYDLNKQRYFSSRAGHYGHHQQHGSAFVRRGSTSGFLELRRPELPREWHGGGGCEDSPFYRRENYHYSYRDRHDPHSNFLIMSNESGADAERALKTPPNPGGDGGTNTGAPITAGGGPLLASGENGPSSQVSGLQTTQSNGTFGANAAAPTLTQQQQAGDNNNNNSSGQKEANESEPAPTPPPKPKPLIKSKGSVSPLPLKRAAPAAINKPTTPIREPNGNGNLDGSPLADGQPLGPTTAPESTGNGPPGSSFRQQPTNPNAPTRPLGGIKPRKGGWKGRPDSESFTNNNFSPTDDDESGPVVPRNVNVNPVINSNVVVNRNKIGSSGGGAIGGGGRGGWGANQRRQVASTSRVQSPSGAGGIPPGAPVVGTGAAQVPPSMDNQSDQSSSQPQQPTTPVHPAVSIAARTSSRTDLSLENIPGPSGLLPHNPGVPGTIGGNPQSRYSNLSFWKARRVLFYRNGDPFFPGVEFRFKPGRDICTLEALLDKISARMDLPRGARYIFSMDGDRKYSLDELEDGSSYVVSSFKVFKPASYGKKNGVWYASPGNQGWGTGSRLSRKPSVTEVDNMPSGSLKPSAGRVIRIINSHDHSVQCRVLLNLRTSQPFEEVLEDLGQVLKMIGAKKMYTSSGQEVRSFSQLRNEFAEVDTFYLSNTPSLPVGALGPGVIPPSPARRSRSRLGGSVPDDLSKTARQRARSKSRPRVLYAPENELVRASSDYPLLDAMKEEPTRITIRGLRRTFYPPVHHPPVDNSPPDKKLSLFWVHGYRGIDSKRNLWVLPSGELLYYVAAVAVLYDREEEAQRHYTGHTEDIMCMEVHPSRELVGSGQRAGRDRKSQAHVRIWSTESLQTLYVFGMGELDSGVIAVAFSQLNGGSYILAVDAGRESILSVWQWQWGHLLGKVATLQEGIWGATFHPLDDNLLITHGKGHLAFWHRRKDGFFEKTDIIKPPSRTFVTCVQFEPDGDVITADSDGFITIYSVDADGAYFVRMEFEAHNKAIACLVMLSEGTLISGGEKDRKIAAWDSLQNYKRITDIKLPESAGGVRSIYPQRPGRNDGNIYVGTTRNNILEGSLQRRFNQVIFGHGKQLWALAAHPDDEVFATGGHDKYVALWRRHKLIWTSSVGYEIISLAFHPYGAALAAGSSEGHLVVINAENGATMLTIRVCGSPLNCVEFNQVGDMIAIGSQNGSIYLFRVSRDGFSYKKINKIRGSQPLTHLDWSSEGNFLQTVTIDFDLLFWDVKSLSPEKSPIAMKDVKWMTNNSTVGFLVAGMWNNRYYATPANTIIATASRTVAQDLIVSGDNDGYLRLFRYPCITPRAEFTEAKVYSGTLACVKFLYGNHSLVTVGGTDASLMIWELTEE</sequence>
<dbReference type="InterPro" id="IPR036572">
    <property type="entry name" value="Doublecortin_dom_sf"/>
</dbReference>
<dbReference type="RefSeq" id="XP_062700187.1">
    <property type="nucleotide sequence ID" value="XM_062844203.1"/>
</dbReference>
<feature type="compositionally biased region" description="Low complexity" evidence="4">
    <location>
        <begin position="412"/>
        <end position="441"/>
    </location>
</feature>
<feature type="compositionally biased region" description="Basic residues" evidence="4">
    <location>
        <begin position="735"/>
        <end position="744"/>
    </location>
</feature>
<evidence type="ECO:0000313" key="6">
    <source>
        <dbReference type="EnsemblMetazoa" id="AALFPA23_011152.P15773"/>
    </source>
</evidence>